<evidence type="ECO:0008006" key="3">
    <source>
        <dbReference type="Google" id="ProtNLM"/>
    </source>
</evidence>
<accession>A0ABT8D9J9</accession>
<evidence type="ECO:0000313" key="2">
    <source>
        <dbReference type="Proteomes" id="UP001243846"/>
    </source>
</evidence>
<comment type="caution">
    <text evidence="1">The sequence shown here is derived from an EMBL/GenBank/DDBJ whole genome shotgun (WGS) entry which is preliminary data.</text>
</comment>
<organism evidence="1 2">
    <name type="scientific">Paracoccus cavernae</name>
    <dbReference type="NCBI Taxonomy" id="1571207"/>
    <lineage>
        <taxon>Bacteria</taxon>
        <taxon>Pseudomonadati</taxon>
        <taxon>Pseudomonadota</taxon>
        <taxon>Alphaproteobacteria</taxon>
        <taxon>Rhodobacterales</taxon>
        <taxon>Paracoccaceae</taxon>
        <taxon>Paracoccus</taxon>
    </lineage>
</organism>
<dbReference type="EMBL" id="JAUFRC010000001">
    <property type="protein sequence ID" value="MDN3711969.1"/>
    <property type="molecule type" value="Genomic_DNA"/>
</dbReference>
<sequence>MAESLSQLRPAPLTGALADRLAQCGWSFATGPALSALTLQTPPFPVDRDYRVQAYETISSLPASCNFGLILLKCGATGPELLPRHLQLPEGFALAGIAAAKRASLGPHPFAEHFGHAYRAQQHELRDLILSGAAPERAEFRKAPRLMLRCLLRQLAADHARTVACFAPLHDRPLALHLGCG</sequence>
<dbReference type="RefSeq" id="WP_377683985.1">
    <property type="nucleotide sequence ID" value="NZ_JBHMDZ010000002.1"/>
</dbReference>
<name>A0ABT8D9J9_9RHOB</name>
<evidence type="ECO:0000313" key="1">
    <source>
        <dbReference type="EMBL" id="MDN3711969.1"/>
    </source>
</evidence>
<protein>
    <recommendedName>
        <fullName evidence="3">AraC family transcriptional regulator</fullName>
    </recommendedName>
</protein>
<proteinExistence type="predicted"/>
<dbReference type="Proteomes" id="UP001243846">
    <property type="component" value="Unassembled WGS sequence"/>
</dbReference>
<keyword evidence="2" id="KW-1185">Reference proteome</keyword>
<reference evidence="2" key="1">
    <citation type="journal article" date="2019" name="Int. J. Syst. Evol. Microbiol.">
        <title>The Global Catalogue of Microorganisms (GCM) 10K type strain sequencing project: providing services to taxonomists for standard genome sequencing and annotation.</title>
        <authorList>
            <consortium name="The Broad Institute Genomics Platform"/>
            <consortium name="The Broad Institute Genome Sequencing Center for Infectious Disease"/>
            <person name="Wu L."/>
            <person name="Ma J."/>
        </authorList>
    </citation>
    <scope>NUCLEOTIDE SEQUENCE [LARGE SCALE GENOMIC DNA]</scope>
    <source>
        <strain evidence="2">CECT 8482</strain>
    </source>
</reference>
<gene>
    <name evidence="1" type="ORF">QWZ10_09355</name>
</gene>